<dbReference type="PROSITE" id="PS51109">
    <property type="entry name" value="G5"/>
    <property type="match status" value="1"/>
</dbReference>
<reference evidence="4" key="1">
    <citation type="journal article" date="2020" name="mSystems">
        <title>Genome- and Community-Level Interaction Insights into Carbon Utilization and Element Cycling Functions of Hydrothermarchaeota in Hydrothermal Sediment.</title>
        <authorList>
            <person name="Zhou Z."/>
            <person name="Liu Y."/>
            <person name="Xu W."/>
            <person name="Pan J."/>
            <person name="Luo Z.H."/>
            <person name="Li M."/>
        </authorList>
    </citation>
    <scope>NUCLEOTIDE SEQUENCE [LARGE SCALE GENOMIC DNA]</scope>
    <source>
        <strain evidence="4">SpSt-300</strain>
    </source>
</reference>
<dbReference type="Pfam" id="PF12229">
    <property type="entry name" value="PG_binding_4"/>
    <property type="match status" value="1"/>
</dbReference>
<dbReference type="Pfam" id="PF04294">
    <property type="entry name" value="VanW"/>
    <property type="match status" value="1"/>
</dbReference>
<feature type="domain" description="G5" evidence="3">
    <location>
        <begin position="366"/>
        <end position="445"/>
    </location>
</feature>
<feature type="region of interest" description="Disordered" evidence="2">
    <location>
        <begin position="452"/>
        <end position="479"/>
    </location>
</feature>
<evidence type="ECO:0000313" key="4">
    <source>
        <dbReference type="EMBL" id="HEL66033.1"/>
    </source>
</evidence>
<dbReference type="PANTHER" id="PTHR35788:SF1">
    <property type="entry name" value="EXPORTED PROTEIN"/>
    <property type="match status" value="1"/>
</dbReference>
<name>A0A7C2IDP5_9THEO</name>
<dbReference type="SMART" id="SM01208">
    <property type="entry name" value="G5"/>
    <property type="match status" value="1"/>
</dbReference>
<comment type="caution">
    <text evidence="4">The sequence shown here is derived from an EMBL/GenBank/DDBJ whole genome shotgun (WGS) entry which is preliminary data.</text>
</comment>
<keyword evidence="1" id="KW-0732">Signal</keyword>
<dbReference type="PANTHER" id="PTHR35788">
    <property type="entry name" value="EXPORTED PROTEIN-RELATED"/>
    <property type="match status" value="1"/>
</dbReference>
<gene>
    <name evidence="4" type="ORF">ENQ34_05075</name>
</gene>
<sequence length="479" mass="52606">MRRTVLLVTAFALIAGILLALWVAEKAYVRPEVIVPGVSVGGMSFGGLTAAEASVKLKEYEAQVLSRPVRLECAGRSWPLPLQRIGIGVEATVLERALAVGHKGWLVRRYLERWRAAREGVKIPVRMEVEQGRLEAVVAELTRELTVLPQNAGFRVLPDDKIVVIPSREGRYADATAARSQVLAILNEGREPVVRIPLKRLPPEYTTADVLAMGLDCLLAEFSTSFDHRKVNRVYNISVAAGALNGLLVKPGEEVSFNKIVGPRSSEAGYKTAPTIVNNEFVEALGGGVCQVSTTLYNAVLLAGLEVVERHNHSLPVAYVSPGRDATVVYEGPDFRFRNNTGKFLYLRTLVQGNRLVIKIFGNERYKRRVEVRSWVTEFLEPKVVRCQDPNLEAGKTVVKQKGIRGCRALAERLVWEGNKLLFKEKLPPSFYHPVDEIIAVGTKVVPTIVAPETPPPEVPEQNNPPGGSATDAVYATGL</sequence>
<dbReference type="InterPro" id="IPR052913">
    <property type="entry name" value="Glycopeptide_resist_protein"/>
</dbReference>
<proteinExistence type="predicted"/>
<organism evidence="4">
    <name type="scientific">Ammonifex degensii</name>
    <dbReference type="NCBI Taxonomy" id="42838"/>
    <lineage>
        <taxon>Bacteria</taxon>
        <taxon>Bacillati</taxon>
        <taxon>Bacillota</taxon>
        <taxon>Clostridia</taxon>
        <taxon>Thermoanaerobacterales</taxon>
        <taxon>Thermoanaerobacteraceae</taxon>
        <taxon>Ammonifex</taxon>
    </lineage>
</organism>
<dbReference type="InterPro" id="IPR007391">
    <property type="entry name" value="Vancomycin_resist_VanW"/>
</dbReference>
<evidence type="ECO:0000256" key="2">
    <source>
        <dbReference type="SAM" id="MobiDB-lite"/>
    </source>
</evidence>
<evidence type="ECO:0000256" key="1">
    <source>
        <dbReference type="ARBA" id="ARBA00022729"/>
    </source>
</evidence>
<dbReference type="AlphaFoldDB" id="A0A7C2IDP5"/>
<dbReference type="InterPro" id="IPR011098">
    <property type="entry name" value="G5_dom"/>
</dbReference>
<dbReference type="InterPro" id="IPR022029">
    <property type="entry name" value="YoaR-like_PG-bd"/>
</dbReference>
<accession>A0A7C2IDP5</accession>
<dbReference type="Gene3D" id="2.20.230.10">
    <property type="entry name" value="Resuscitation-promoting factor rpfb"/>
    <property type="match status" value="1"/>
</dbReference>
<dbReference type="Pfam" id="PF07501">
    <property type="entry name" value="G5"/>
    <property type="match status" value="1"/>
</dbReference>
<evidence type="ECO:0000259" key="3">
    <source>
        <dbReference type="PROSITE" id="PS51109"/>
    </source>
</evidence>
<dbReference type="EMBL" id="DSMU01000320">
    <property type="protein sequence ID" value="HEL66033.1"/>
    <property type="molecule type" value="Genomic_DNA"/>
</dbReference>
<protein>
    <submittedName>
        <fullName evidence="4">Vanomycin resistance protein VanB</fullName>
    </submittedName>
</protein>